<dbReference type="EMBL" id="SWLB01000004">
    <property type="protein sequence ID" value="KAF3339535.1"/>
    <property type="molecule type" value="Genomic_DNA"/>
</dbReference>
<evidence type="ECO:0000313" key="1">
    <source>
        <dbReference type="EMBL" id="KAF3339535.1"/>
    </source>
</evidence>
<comment type="caution">
    <text evidence="1">The sequence shown here is derived from an EMBL/GenBank/DDBJ whole genome shotgun (WGS) entry which is preliminary data.</text>
</comment>
<dbReference type="AlphaFoldDB" id="A0A833R7H6"/>
<proteinExistence type="predicted"/>
<protein>
    <submittedName>
        <fullName evidence="1">WD domain, G-beta repeat</fullName>
    </submittedName>
</protein>
<dbReference type="InterPro" id="IPR036322">
    <property type="entry name" value="WD40_repeat_dom_sf"/>
</dbReference>
<keyword evidence="2" id="KW-1185">Reference proteome</keyword>
<dbReference type="InterPro" id="IPR015943">
    <property type="entry name" value="WD40/YVTN_repeat-like_dom_sf"/>
</dbReference>
<organism evidence="1 2">
    <name type="scientific">Carex littledalei</name>
    <dbReference type="NCBI Taxonomy" id="544730"/>
    <lineage>
        <taxon>Eukaryota</taxon>
        <taxon>Viridiplantae</taxon>
        <taxon>Streptophyta</taxon>
        <taxon>Embryophyta</taxon>
        <taxon>Tracheophyta</taxon>
        <taxon>Spermatophyta</taxon>
        <taxon>Magnoliopsida</taxon>
        <taxon>Liliopsida</taxon>
        <taxon>Poales</taxon>
        <taxon>Cyperaceae</taxon>
        <taxon>Cyperoideae</taxon>
        <taxon>Cariceae</taxon>
        <taxon>Carex</taxon>
        <taxon>Carex subgen. Euthyceras</taxon>
    </lineage>
</organism>
<gene>
    <name evidence="1" type="ORF">FCM35_KLT17006</name>
</gene>
<dbReference type="Gene3D" id="2.130.10.10">
    <property type="entry name" value="YVTN repeat-like/Quinoprotein amine dehydrogenase"/>
    <property type="match status" value="1"/>
</dbReference>
<dbReference type="OrthoDB" id="2421129at2759"/>
<dbReference type="Proteomes" id="UP000623129">
    <property type="component" value="Unassembled WGS sequence"/>
</dbReference>
<sequence length="95" mass="10391">MLHVLVNPRSARISKVGGRYRSPCFGISVVNTPYQVNDAIIAGDSLVSCSSDATIKAWNCLSYGVCTRTFHQHSDYVTCLAGAEKNVKHISLYLN</sequence>
<name>A0A833R7H6_9POAL</name>
<reference evidence="1" key="1">
    <citation type="submission" date="2020-01" db="EMBL/GenBank/DDBJ databases">
        <title>Genome sequence of Kobresia littledalei, the first chromosome-level genome in the family Cyperaceae.</title>
        <authorList>
            <person name="Qu G."/>
        </authorList>
    </citation>
    <scope>NUCLEOTIDE SEQUENCE</scope>
    <source>
        <strain evidence="1">C.B.Clarke</strain>
        <tissue evidence="1">Leaf</tissue>
    </source>
</reference>
<accession>A0A833R7H6</accession>
<dbReference type="SUPFAM" id="SSF50978">
    <property type="entry name" value="WD40 repeat-like"/>
    <property type="match status" value="1"/>
</dbReference>
<evidence type="ECO:0000313" key="2">
    <source>
        <dbReference type="Proteomes" id="UP000623129"/>
    </source>
</evidence>